<comment type="pathway">
    <text evidence="2">Protein modification; protein ubiquitination.</text>
</comment>
<organism evidence="15 16">
    <name type="scientific">Psylliodes chrysocephalus</name>
    <dbReference type="NCBI Taxonomy" id="3402493"/>
    <lineage>
        <taxon>Eukaryota</taxon>
        <taxon>Metazoa</taxon>
        <taxon>Ecdysozoa</taxon>
        <taxon>Arthropoda</taxon>
        <taxon>Hexapoda</taxon>
        <taxon>Insecta</taxon>
        <taxon>Pterygota</taxon>
        <taxon>Neoptera</taxon>
        <taxon>Endopterygota</taxon>
        <taxon>Coleoptera</taxon>
        <taxon>Polyphaga</taxon>
        <taxon>Cucujiformia</taxon>
        <taxon>Chrysomeloidea</taxon>
        <taxon>Chrysomelidae</taxon>
        <taxon>Galerucinae</taxon>
        <taxon>Alticini</taxon>
        <taxon>Psylliodes</taxon>
    </lineage>
</organism>
<dbReference type="Proteomes" id="UP001153636">
    <property type="component" value="Chromosome 6"/>
</dbReference>
<dbReference type="EMBL" id="OV651818">
    <property type="protein sequence ID" value="CAH1111813.1"/>
    <property type="molecule type" value="Genomic_DNA"/>
</dbReference>
<feature type="compositionally biased region" description="Acidic residues" evidence="13">
    <location>
        <begin position="33"/>
        <end position="45"/>
    </location>
</feature>
<dbReference type="InterPro" id="IPR004910">
    <property type="entry name" value="Yippee/Mis18/Cereblon"/>
</dbReference>
<evidence type="ECO:0000313" key="16">
    <source>
        <dbReference type="Proteomes" id="UP001153636"/>
    </source>
</evidence>
<evidence type="ECO:0000259" key="14">
    <source>
        <dbReference type="SMART" id="SM00464"/>
    </source>
</evidence>
<keyword evidence="9" id="KW-0539">Nucleus</keyword>
<protein>
    <recommendedName>
        <fullName evidence="4">Protein cereblon</fullName>
    </recommendedName>
    <alternativeName>
        <fullName evidence="10">Protein ohgata</fullName>
    </alternativeName>
</protein>
<dbReference type="InterPro" id="IPR046336">
    <property type="entry name" value="Lon_prtase_N_sf"/>
</dbReference>
<dbReference type="Pfam" id="PF02190">
    <property type="entry name" value="LON_substr_bdg"/>
    <property type="match status" value="1"/>
</dbReference>
<gene>
    <name evidence="15" type="ORF">PSYICH_LOCUS12897</name>
</gene>
<feature type="domain" description="Lon N-terminal" evidence="14">
    <location>
        <begin position="82"/>
        <end position="307"/>
    </location>
</feature>
<evidence type="ECO:0000256" key="13">
    <source>
        <dbReference type="SAM" id="MobiDB-lite"/>
    </source>
</evidence>
<dbReference type="Gene3D" id="2.170.150.20">
    <property type="entry name" value="Peptide methionine sulfoxide reductase"/>
    <property type="match status" value="1"/>
</dbReference>
<accession>A0A9P0D7U2</accession>
<evidence type="ECO:0000313" key="15">
    <source>
        <dbReference type="EMBL" id="CAH1111813.1"/>
    </source>
</evidence>
<evidence type="ECO:0000256" key="1">
    <source>
        <dbReference type="ARBA" id="ARBA00004123"/>
    </source>
</evidence>
<proteinExistence type="inferred from homology"/>
<dbReference type="InterPro" id="IPR003111">
    <property type="entry name" value="Lon_prtase_N"/>
</dbReference>
<evidence type="ECO:0000256" key="9">
    <source>
        <dbReference type="ARBA" id="ARBA00023242"/>
    </source>
</evidence>
<dbReference type="Pfam" id="PF03226">
    <property type="entry name" value="Yippee-Mis18"/>
    <property type="match status" value="1"/>
</dbReference>
<evidence type="ECO:0000256" key="5">
    <source>
        <dbReference type="ARBA" id="ARBA00022723"/>
    </source>
</evidence>
<dbReference type="CDD" id="cd15777">
    <property type="entry name" value="CRBN_C_like"/>
    <property type="match status" value="1"/>
</dbReference>
<dbReference type="Gene3D" id="2.30.130.40">
    <property type="entry name" value="LON domain-like"/>
    <property type="match status" value="1"/>
</dbReference>
<evidence type="ECO:0000256" key="2">
    <source>
        <dbReference type="ARBA" id="ARBA00004906"/>
    </source>
</evidence>
<dbReference type="OrthoDB" id="267517at2759"/>
<comment type="subcellular location">
    <subcellularLocation>
        <location evidence="1">Nucleus</location>
    </subcellularLocation>
</comment>
<feature type="region of interest" description="Disordered" evidence="13">
    <location>
        <begin position="1"/>
        <end position="56"/>
    </location>
</feature>
<comment type="subunit">
    <text evidence="12">Likely a component of a DCX (DDB1-CUL4-X-box) protein ligase complex. May interact with pic/DDB1.</text>
</comment>
<dbReference type="Gene3D" id="1.20.58.1480">
    <property type="match status" value="1"/>
</dbReference>
<keyword evidence="16" id="KW-1185">Reference proteome</keyword>
<dbReference type="SMART" id="SM00464">
    <property type="entry name" value="LON"/>
    <property type="match status" value="1"/>
</dbReference>
<evidence type="ECO:0000256" key="4">
    <source>
        <dbReference type="ARBA" id="ARBA00014394"/>
    </source>
</evidence>
<dbReference type="SUPFAM" id="SSF88697">
    <property type="entry name" value="PUA domain-like"/>
    <property type="match status" value="1"/>
</dbReference>
<sequence length="438" mass="50405">MSEPENWANADDEENDPDYVPPAEMENGHITSDSEDETNTSEEELPPVSQEGDFDTDLPTAHRYLGKLDNVRGYTLYDDGQVINILAIYTATMVFPGFTLPLVINTFMETSILPEFLEKNNVFVLLCANSTFNGIFNYGVTMEVFETQQRDNVLSIKARGRQRCKIVPGSEIKNLTGRLKHVTVQIIAEPEISTPLCDTQMISLKQKRLFTSTLYGDLMKNYKYRRYHMAQFPISSWVYDKNEISYYVKLILECLAHYVGEYIPEDPIKLSYWFVQNYQLSHEERLHILKLNSGLERLKLEYKYLKLERSMCCNSCGIQITDPSKVFAMSKDGIQSNYVNPGGHVYETVTVMTAQNFKLEGQPSRQFSWFPGYAWTIMQCKSCANHLGWQFTSNTLRPRCFYGLAKIGFKVVIHKKASSEFEFYQSRSTTFASDYIPV</sequence>
<name>A0A9P0D7U2_9CUCU</name>
<evidence type="ECO:0000256" key="8">
    <source>
        <dbReference type="ARBA" id="ARBA00022843"/>
    </source>
</evidence>
<keyword evidence="5" id="KW-0479">Metal-binding</keyword>
<dbReference type="InterPro" id="IPR015947">
    <property type="entry name" value="PUA-like_sf"/>
</dbReference>
<reference evidence="15" key="1">
    <citation type="submission" date="2022-01" db="EMBL/GenBank/DDBJ databases">
        <authorList>
            <person name="King R."/>
        </authorList>
    </citation>
    <scope>NUCLEOTIDE SEQUENCE</scope>
</reference>
<evidence type="ECO:0000256" key="7">
    <source>
        <dbReference type="ARBA" id="ARBA00022833"/>
    </source>
</evidence>
<evidence type="ECO:0000256" key="11">
    <source>
        <dbReference type="ARBA" id="ARBA00046075"/>
    </source>
</evidence>
<dbReference type="InterPro" id="IPR034750">
    <property type="entry name" value="CULT"/>
</dbReference>
<dbReference type="FunFam" id="2.170.150.20:FF:000007">
    <property type="entry name" value="Protein cereblon"/>
    <property type="match status" value="1"/>
</dbReference>
<keyword evidence="6" id="KW-0833">Ubl conjugation pathway</keyword>
<keyword evidence="8" id="KW-0832">Ubl conjugation</keyword>
<keyword evidence="7" id="KW-0862">Zinc</keyword>
<evidence type="ECO:0000256" key="12">
    <source>
        <dbReference type="ARBA" id="ARBA00046796"/>
    </source>
</evidence>
<evidence type="ECO:0000256" key="10">
    <source>
        <dbReference type="ARBA" id="ARBA00030079"/>
    </source>
</evidence>
<comment type="function">
    <text evidence="11">Substrate recognition component of a DCX (DDB1-CUL4-X-box) E3 protein ligase complex that mediates the ubiquitination and subsequent proteasomal degradation of target proteins. Has an essential role in mediating growth by negatively regulating insulin signaling. It also has a role in maintaining presynaptic function in the neuromuscular junction synapses of third-instar larvae.</text>
</comment>
<comment type="similarity">
    <text evidence="3">Belongs to the CRBN family.</text>
</comment>
<evidence type="ECO:0000256" key="6">
    <source>
        <dbReference type="ARBA" id="ARBA00022786"/>
    </source>
</evidence>
<evidence type="ECO:0000256" key="3">
    <source>
        <dbReference type="ARBA" id="ARBA00005293"/>
    </source>
</evidence>
<dbReference type="AlphaFoldDB" id="A0A9P0D7U2"/>